<feature type="compositionally biased region" description="Basic residues" evidence="7">
    <location>
        <begin position="22"/>
        <end position="31"/>
    </location>
</feature>
<evidence type="ECO:0000256" key="4">
    <source>
        <dbReference type="ARBA" id="ARBA00023125"/>
    </source>
</evidence>
<accession>A0A9P6MI95</accession>
<dbReference type="EMBL" id="JAAAID010002901">
    <property type="protein sequence ID" value="KAG0002909.1"/>
    <property type="molecule type" value="Genomic_DNA"/>
</dbReference>
<evidence type="ECO:0000313" key="9">
    <source>
        <dbReference type="EMBL" id="KAG0002909.1"/>
    </source>
</evidence>
<dbReference type="SUPFAM" id="SSF54447">
    <property type="entry name" value="ssDNA-binding transcriptional regulator domain"/>
    <property type="match status" value="1"/>
</dbReference>
<name>A0A9P6MI95_9FUNG</name>
<comment type="subcellular location">
    <subcellularLocation>
        <location evidence="1">Nucleus</location>
    </subcellularLocation>
</comment>
<dbReference type="InterPro" id="IPR009044">
    <property type="entry name" value="ssDNA-bd_transcriptional_reg"/>
</dbReference>
<protein>
    <recommendedName>
        <fullName evidence="8">Transcriptional coactivator p15 (PC4) C-terminal domain-containing protein</fullName>
    </recommendedName>
</protein>
<keyword evidence="3" id="KW-0805">Transcription regulation</keyword>
<comment type="caution">
    <text evidence="9">The sequence shown here is derived from an EMBL/GenBank/DDBJ whole genome shotgun (WGS) entry which is preliminary data.</text>
</comment>
<evidence type="ECO:0000256" key="2">
    <source>
        <dbReference type="ARBA" id="ARBA00009001"/>
    </source>
</evidence>
<dbReference type="Gene3D" id="2.30.31.10">
    <property type="entry name" value="Transcriptional Coactivator Pc4, Chain A"/>
    <property type="match status" value="1"/>
</dbReference>
<evidence type="ECO:0000256" key="3">
    <source>
        <dbReference type="ARBA" id="ARBA00023015"/>
    </source>
</evidence>
<keyword evidence="5" id="KW-0804">Transcription</keyword>
<reference evidence="9" key="1">
    <citation type="journal article" date="2020" name="Fungal Divers.">
        <title>Resolving the Mortierellaceae phylogeny through synthesis of multi-gene phylogenetics and phylogenomics.</title>
        <authorList>
            <person name="Vandepol N."/>
            <person name="Liber J."/>
            <person name="Desiro A."/>
            <person name="Na H."/>
            <person name="Kennedy M."/>
            <person name="Barry K."/>
            <person name="Grigoriev I.V."/>
            <person name="Miller A.N."/>
            <person name="O'Donnell K."/>
            <person name="Stajich J.E."/>
            <person name="Bonito G."/>
        </authorList>
    </citation>
    <scope>NUCLEOTIDE SEQUENCE</scope>
    <source>
        <strain evidence="9">NRRL 2769</strain>
    </source>
</reference>
<keyword evidence="6" id="KW-0539">Nucleus</keyword>
<keyword evidence="10" id="KW-1185">Reference proteome</keyword>
<dbReference type="AlphaFoldDB" id="A0A9P6MI95"/>
<evidence type="ECO:0000256" key="1">
    <source>
        <dbReference type="ARBA" id="ARBA00004123"/>
    </source>
</evidence>
<dbReference type="GO" id="GO:0060261">
    <property type="term" value="P:positive regulation of transcription initiation by RNA polymerase II"/>
    <property type="evidence" value="ECO:0007669"/>
    <property type="project" value="InterPro"/>
</dbReference>
<dbReference type="Proteomes" id="UP000703661">
    <property type="component" value="Unassembled WGS sequence"/>
</dbReference>
<evidence type="ECO:0000256" key="5">
    <source>
        <dbReference type="ARBA" id="ARBA00023163"/>
    </source>
</evidence>
<dbReference type="GO" id="GO:0003713">
    <property type="term" value="F:transcription coactivator activity"/>
    <property type="evidence" value="ECO:0007669"/>
    <property type="project" value="InterPro"/>
</dbReference>
<evidence type="ECO:0000256" key="7">
    <source>
        <dbReference type="SAM" id="MobiDB-lite"/>
    </source>
</evidence>
<organism evidence="9 10">
    <name type="scientific">Entomortierella chlamydospora</name>
    <dbReference type="NCBI Taxonomy" id="101097"/>
    <lineage>
        <taxon>Eukaryota</taxon>
        <taxon>Fungi</taxon>
        <taxon>Fungi incertae sedis</taxon>
        <taxon>Mucoromycota</taxon>
        <taxon>Mortierellomycotina</taxon>
        <taxon>Mortierellomycetes</taxon>
        <taxon>Mortierellales</taxon>
        <taxon>Mortierellaceae</taxon>
        <taxon>Entomortierella</taxon>
    </lineage>
</organism>
<dbReference type="InterPro" id="IPR045125">
    <property type="entry name" value="Sub1/Tcp4-like"/>
</dbReference>
<dbReference type="GO" id="GO:0003677">
    <property type="term" value="F:DNA binding"/>
    <property type="evidence" value="ECO:0007669"/>
    <property type="project" value="UniProtKB-KW"/>
</dbReference>
<dbReference type="Pfam" id="PF02229">
    <property type="entry name" value="PC4"/>
    <property type="match status" value="1"/>
</dbReference>
<dbReference type="GO" id="GO:0005634">
    <property type="term" value="C:nucleus"/>
    <property type="evidence" value="ECO:0007669"/>
    <property type="project" value="UniProtKB-SubCell"/>
</dbReference>
<proteinExistence type="inferred from homology"/>
<evidence type="ECO:0000256" key="6">
    <source>
        <dbReference type="ARBA" id="ARBA00023242"/>
    </source>
</evidence>
<feature type="domain" description="Transcriptional coactivator p15 (PC4) C-terminal" evidence="8">
    <location>
        <begin position="58"/>
        <end position="107"/>
    </location>
</feature>
<keyword evidence="4" id="KW-0238">DNA-binding</keyword>
<comment type="similarity">
    <text evidence="2">Belongs to the transcriptional coactivator PC4 family.</text>
</comment>
<evidence type="ECO:0000259" key="8">
    <source>
        <dbReference type="Pfam" id="PF02229"/>
    </source>
</evidence>
<sequence length="119" mass="13865">MSTNKKRPFLIEDSDEDDSRKVNSKINKHKRENLDEAGSPSQDTSDEKDSKKTKTEKLGSMKRLCMRSWRKQTLIDIREFYHDENGDPKPGKRGISLTKDQFQYIIDNIDQISKAIAKF</sequence>
<dbReference type="InterPro" id="IPR003173">
    <property type="entry name" value="PC4_C"/>
</dbReference>
<dbReference type="PANTHER" id="PTHR13215">
    <property type="entry name" value="RNA POLYMERASE II TRANSCRIPTIONAL COACTIVATOR"/>
    <property type="match status" value="1"/>
</dbReference>
<gene>
    <name evidence="9" type="ORF">BGZ80_005897</name>
</gene>
<feature type="compositionally biased region" description="Basic and acidic residues" evidence="7">
    <location>
        <begin position="45"/>
        <end position="58"/>
    </location>
</feature>
<evidence type="ECO:0000313" key="10">
    <source>
        <dbReference type="Proteomes" id="UP000703661"/>
    </source>
</evidence>
<feature type="region of interest" description="Disordered" evidence="7">
    <location>
        <begin position="1"/>
        <end position="58"/>
    </location>
</feature>